<dbReference type="GO" id="GO:0005506">
    <property type="term" value="F:iron ion binding"/>
    <property type="evidence" value="ECO:0007669"/>
    <property type="project" value="InterPro"/>
</dbReference>
<proteinExistence type="predicted"/>
<dbReference type="Gene3D" id="3.90.1170.50">
    <property type="entry name" value="Aldehyde oxidase/xanthine dehydrogenase, a/b hammerhead"/>
    <property type="match status" value="1"/>
</dbReference>
<keyword evidence="1" id="KW-0500">Molybdenum</keyword>
<dbReference type="Pfam" id="PF02738">
    <property type="entry name" value="MoCoBD_1"/>
    <property type="match status" value="1"/>
</dbReference>
<dbReference type="Pfam" id="PF01315">
    <property type="entry name" value="Ald_Xan_dh_C"/>
    <property type="match status" value="1"/>
</dbReference>
<dbReference type="EMBL" id="CP000853">
    <property type="protein sequence ID" value="ABW17827.1"/>
    <property type="molecule type" value="Genomic_DNA"/>
</dbReference>
<reference evidence="5" key="1">
    <citation type="submission" date="2007-10" db="EMBL/GenBank/DDBJ databases">
        <title>Complete genome of Alkaliphilus oremlandii OhILAs.</title>
        <authorList>
            <person name="Copeland A."/>
            <person name="Lucas S."/>
            <person name="Lapidus A."/>
            <person name="Barry K."/>
            <person name="Detter J.C."/>
            <person name="Glavina del Rio T."/>
            <person name="Hammon N."/>
            <person name="Israni S."/>
            <person name="Dalin E."/>
            <person name="Tice H."/>
            <person name="Pitluck S."/>
            <person name="Chain P."/>
            <person name="Malfatti S."/>
            <person name="Shin M."/>
            <person name="Vergez L."/>
            <person name="Schmutz J."/>
            <person name="Larimer F."/>
            <person name="Land M."/>
            <person name="Hauser L."/>
            <person name="Kyrpides N."/>
            <person name="Mikhailova N."/>
            <person name="Stolz J.F."/>
            <person name="Dawson A."/>
            <person name="Fisher E."/>
            <person name="Crable B."/>
            <person name="Perera E."/>
            <person name="Lisak J."/>
            <person name="Ranganathan M."/>
            <person name="Basu P."/>
            <person name="Richardson P."/>
        </authorList>
    </citation>
    <scope>NUCLEOTIDE SEQUENCE [LARGE SCALE GENOMIC DNA]</scope>
    <source>
        <strain evidence="5">OhILAs</strain>
    </source>
</reference>
<evidence type="ECO:0000259" key="3">
    <source>
        <dbReference type="SMART" id="SM01008"/>
    </source>
</evidence>
<evidence type="ECO:0000313" key="5">
    <source>
        <dbReference type="Proteomes" id="UP000000269"/>
    </source>
</evidence>
<sequence length="778" mass="84306">MDTIGVHISRKEAWNKVTGAAKYNGDTPVAGILYAKVLTSPYAHALIKKIHIAPAMKAAGVKAVITGDYMPTLSGPILKDRPPIARNRVRYWGEPVALVVASSEAEAMSALQLIKIDYEPLPIVRTIKDAVQPDAVLLHENLGSYSCAVQDVYPIPGTNISTHEKIRKGNMNLGWQQSDVIVASSFSMPSSDHIALETRNAQAQILPNGNVIIDTSSQMPFTIKEDLSQLFSIPEGNIIVRVPLVGGAFGGKSSLNLEILAYLASLAVGGKLVRIANTREEDIGTSPAKISVEAQIKIGATKEGYIQALECTYYVDCGAYTDSGPRMAKAISADCSGPYRIENLWCDAFSVYTNKTYVTAYRGFGHCASTFCMERILDQLSARLKMDPMELRMKNLIQPGDLSPTQTTMTLSNMGNLSQCLEKLKLTMDWKKGSRIVKKNGMVISKGISCFWKTSSSPTNAISGVVLSLHSDGTVQLNFGAVEIGPGMKTTIAQIVAHKLRMNINKVYVTMEVNTQFSPKHWKTVASMTTFMAGNAALKAAEDLKKKLCTIGAAILQCAPEDLDIGNEQVYVTSNPSISIEFKDLAQGYQYANGNAIGGQIIAYGSYTMKHLTPLHQETGEGRSGLSWTVGAQAVELEYDPKNYTYRILRAATVIDAGTVINPKAAKGVLMGGMSMGLGLGTREEFIYDLHNVLENTSLRTYKLIRLGEQPEYSVDFVETPQQDAPLGAKGLGEHGILGIPSAFANALSLAAEADFNKIPISPEDIWKIKTGGHYDTL</sequence>
<organism evidence="4 5">
    <name type="scientific">Alkaliphilus oremlandii (strain OhILAs)</name>
    <name type="common">Clostridium oremlandii (strain OhILAs)</name>
    <dbReference type="NCBI Taxonomy" id="350688"/>
    <lineage>
        <taxon>Bacteria</taxon>
        <taxon>Bacillati</taxon>
        <taxon>Bacillota</taxon>
        <taxon>Clostridia</taxon>
        <taxon>Peptostreptococcales</taxon>
        <taxon>Natronincolaceae</taxon>
        <taxon>Alkaliphilus</taxon>
    </lineage>
</organism>
<dbReference type="eggNOG" id="COG1529">
    <property type="taxonomic scope" value="Bacteria"/>
</dbReference>
<keyword evidence="5" id="KW-1185">Reference proteome</keyword>
<dbReference type="Gene3D" id="3.30.365.10">
    <property type="entry name" value="Aldehyde oxidase/xanthine dehydrogenase, molybdopterin binding domain"/>
    <property type="match status" value="4"/>
</dbReference>
<dbReference type="STRING" id="350688.Clos_0264"/>
<dbReference type="InterPro" id="IPR016208">
    <property type="entry name" value="Ald_Oxase/xanthine_DH-like"/>
</dbReference>
<dbReference type="InterPro" id="IPR000674">
    <property type="entry name" value="Ald_Oxase/Xan_DH_a/b"/>
</dbReference>
<dbReference type="PANTHER" id="PTHR11908">
    <property type="entry name" value="XANTHINE DEHYDROGENASE"/>
    <property type="match status" value="1"/>
</dbReference>
<dbReference type="SMART" id="SM01008">
    <property type="entry name" value="Ald_Xan_dh_C"/>
    <property type="match status" value="1"/>
</dbReference>
<dbReference type="RefSeq" id="WP_012158142.1">
    <property type="nucleotide sequence ID" value="NC_009922.1"/>
</dbReference>
<dbReference type="Pfam" id="PF20256">
    <property type="entry name" value="MoCoBD_2"/>
    <property type="match status" value="1"/>
</dbReference>
<evidence type="ECO:0000256" key="1">
    <source>
        <dbReference type="ARBA" id="ARBA00022505"/>
    </source>
</evidence>
<dbReference type="InterPro" id="IPR046867">
    <property type="entry name" value="AldOxase/xan_DH_MoCoBD2"/>
</dbReference>
<dbReference type="PANTHER" id="PTHR11908:SF132">
    <property type="entry name" value="ALDEHYDE OXIDASE 1-RELATED"/>
    <property type="match status" value="1"/>
</dbReference>
<dbReference type="SUPFAM" id="SSF56003">
    <property type="entry name" value="Molybdenum cofactor-binding domain"/>
    <property type="match status" value="1"/>
</dbReference>
<name>A8ML10_ALKOO</name>
<dbReference type="AlphaFoldDB" id="A8ML10"/>
<protein>
    <submittedName>
        <fullName evidence="4">Aldehyde oxidase and xanthine dehydrogenase molybdopterin binding</fullName>
    </submittedName>
</protein>
<accession>A8ML10</accession>
<dbReference type="InterPro" id="IPR008274">
    <property type="entry name" value="AldOxase/xan_DH_MoCoBD1"/>
</dbReference>
<dbReference type="Proteomes" id="UP000000269">
    <property type="component" value="Chromosome"/>
</dbReference>
<dbReference type="OrthoDB" id="9759099at2"/>
<gene>
    <name evidence="4" type="ordered locus">Clos_0264</name>
</gene>
<evidence type="ECO:0000313" key="4">
    <source>
        <dbReference type="EMBL" id="ABW17827.1"/>
    </source>
</evidence>
<keyword evidence="2" id="KW-0560">Oxidoreductase</keyword>
<dbReference type="SUPFAM" id="SSF54665">
    <property type="entry name" value="CO dehydrogenase molybdoprotein N-domain-like"/>
    <property type="match status" value="1"/>
</dbReference>
<feature type="domain" description="Aldehyde oxidase/xanthine dehydrogenase a/b hammerhead" evidence="3">
    <location>
        <begin position="18"/>
        <end position="122"/>
    </location>
</feature>
<dbReference type="InterPro" id="IPR037165">
    <property type="entry name" value="AldOxase/xan_DH_Mopterin-bd_sf"/>
</dbReference>
<dbReference type="InterPro" id="IPR036856">
    <property type="entry name" value="Ald_Oxase/Xan_DH_a/b_sf"/>
</dbReference>
<dbReference type="KEGG" id="aoe:Clos_0264"/>
<dbReference type="GO" id="GO:0016491">
    <property type="term" value="F:oxidoreductase activity"/>
    <property type="evidence" value="ECO:0007669"/>
    <property type="project" value="UniProtKB-KW"/>
</dbReference>
<evidence type="ECO:0000256" key="2">
    <source>
        <dbReference type="ARBA" id="ARBA00023002"/>
    </source>
</evidence>
<dbReference type="HOGENOM" id="CLU_001681_2_1_9"/>